<gene>
    <name evidence="1" type="ORF">AB205_0197410</name>
</gene>
<organism evidence="1 2">
    <name type="scientific">Aquarana catesbeiana</name>
    <name type="common">American bullfrog</name>
    <name type="synonym">Rana catesbeiana</name>
    <dbReference type="NCBI Taxonomy" id="8400"/>
    <lineage>
        <taxon>Eukaryota</taxon>
        <taxon>Metazoa</taxon>
        <taxon>Chordata</taxon>
        <taxon>Craniata</taxon>
        <taxon>Vertebrata</taxon>
        <taxon>Euteleostomi</taxon>
        <taxon>Amphibia</taxon>
        <taxon>Batrachia</taxon>
        <taxon>Anura</taxon>
        <taxon>Neobatrachia</taxon>
        <taxon>Ranoidea</taxon>
        <taxon>Ranidae</taxon>
        <taxon>Aquarana</taxon>
    </lineage>
</organism>
<sequence>MPDRFKWWFLKDIQTHTEIPQCHGGSLQGEKCVQHPEQRLSLRSERRVIFGKECPGPRPLILHKTKWLFKSDWRKDMICPTAYLLCNILFSF</sequence>
<reference evidence="2" key="1">
    <citation type="journal article" date="2017" name="Nat. Commun.">
        <title>The North American bullfrog draft genome provides insight into hormonal regulation of long noncoding RNA.</title>
        <authorList>
            <person name="Hammond S.A."/>
            <person name="Warren R.L."/>
            <person name="Vandervalk B.P."/>
            <person name="Kucuk E."/>
            <person name="Khan H."/>
            <person name="Gibb E.A."/>
            <person name="Pandoh P."/>
            <person name="Kirk H."/>
            <person name="Zhao Y."/>
            <person name="Jones M."/>
            <person name="Mungall A.J."/>
            <person name="Coope R."/>
            <person name="Pleasance S."/>
            <person name="Moore R.A."/>
            <person name="Holt R.A."/>
            <person name="Round J.M."/>
            <person name="Ohora S."/>
            <person name="Walle B.V."/>
            <person name="Veldhoen N."/>
            <person name="Helbing C.C."/>
            <person name="Birol I."/>
        </authorList>
    </citation>
    <scope>NUCLEOTIDE SEQUENCE [LARGE SCALE GENOMIC DNA]</scope>
</reference>
<dbReference type="Proteomes" id="UP000228934">
    <property type="component" value="Unassembled WGS sequence"/>
</dbReference>
<proteinExistence type="predicted"/>
<accession>A0A2G9SE45</accession>
<evidence type="ECO:0000313" key="1">
    <source>
        <dbReference type="EMBL" id="PIO38426.1"/>
    </source>
</evidence>
<dbReference type="EMBL" id="KV923973">
    <property type="protein sequence ID" value="PIO38426.1"/>
    <property type="molecule type" value="Genomic_DNA"/>
</dbReference>
<evidence type="ECO:0000313" key="2">
    <source>
        <dbReference type="Proteomes" id="UP000228934"/>
    </source>
</evidence>
<protein>
    <submittedName>
        <fullName evidence="1">Uncharacterized protein</fullName>
    </submittedName>
</protein>
<keyword evidence="2" id="KW-1185">Reference proteome</keyword>
<dbReference type="AlphaFoldDB" id="A0A2G9SE45"/>
<name>A0A2G9SE45_AQUCT</name>